<dbReference type="InterPro" id="IPR036249">
    <property type="entry name" value="Thioredoxin-like_sf"/>
</dbReference>
<dbReference type="Gene3D" id="3.40.30.10">
    <property type="entry name" value="Glutaredoxin"/>
    <property type="match status" value="1"/>
</dbReference>
<evidence type="ECO:0008006" key="3">
    <source>
        <dbReference type="Google" id="ProtNLM"/>
    </source>
</evidence>
<gene>
    <name evidence="1" type="ORF">J0M35_09070</name>
</gene>
<dbReference type="Proteomes" id="UP000664277">
    <property type="component" value="Unassembled WGS sequence"/>
</dbReference>
<protein>
    <recommendedName>
        <fullName evidence="3">Thioredoxin domain-containing protein</fullName>
    </recommendedName>
</protein>
<reference evidence="1" key="1">
    <citation type="submission" date="2021-02" db="EMBL/GenBank/DDBJ databases">
        <title>Genome-Resolved Metagenomics of a Microbial Community Performing Photosynthetic Biological Nutrient Removal.</title>
        <authorList>
            <person name="Mcdaniel E.A."/>
        </authorList>
    </citation>
    <scope>NUCLEOTIDE SEQUENCE</scope>
    <source>
        <strain evidence="1">UWPOB_OBS1</strain>
    </source>
</reference>
<sequence length="159" mass="17498">MTRYLTNKVGFANKLLLLAVPVILSQFMPLLGVVGLGGACTEGNCAFAADKEKTEAGKVLVVMMFDEHCVLWCGKVRPIMKELAGEFGERVVIDEVDASKGKDKEAAEKCKQLGILSYFKDVEAVPVVLIFDGKRRLVKELNGPKTKEFYKTAIEKAIK</sequence>
<dbReference type="AlphaFoldDB" id="A0A8J7P7S9"/>
<name>A0A8J7P7S9_9BACT</name>
<dbReference type="CDD" id="cd02947">
    <property type="entry name" value="TRX_family"/>
    <property type="match status" value="1"/>
</dbReference>
<evidence type="ECO:0000313" key="2">
    <source>
        <dbReference type="Proteomes" id="UP000664277"/>
    </source>
</evidence>
<organism evidence="1 2">
    <name type="scientific">Candidatus Obscuribacter phosphatis</name>
    <dbReference type="NCBI Taxonomy" id="1906157"/>
    <lineage>
        <taxon>Bacteria</taxon>
        <taxon>Bacillati</taxon>
        <taxon>Candidatus Melainabacteria</taxon>
        <taxon>Candidatus Obscuribacterales</taxon>
        <taxon>Candidatus Obscuribacteraceae</taxon>
        <taxon>Candidatus Obscuribacter</taxon>
    </lineage>
</organism>
<comment type="caution">
    <text evidence="1">The sequence shown here is derived from an EMBL/GenBank/DDBJ whole genome shotgun (WGS) entry which is preliminary data.</text>
</comment>
<dbReference type="EMBL" id="JAFLCK010000011">
    <property type="protein sequence ID" value="MBN8660499.1"/>
    <property type="molecule type" value="Genomic_DNA"/>
</dbReference>
<evidence type="ECO:0000313" key="1">
    <source>
        <dbReference type="EMBL" id="MBN8660499.1"/>
    </source>
</evidence>
<dbReference type="SUPFAM" id="SSF52833">
    <property type="entry name" value="Thioredoxin-like"/>
    <property type="match status" value="1"/>
</dbReference>
<proteinExistence type="predicted"/>
<accession>A0A8J7P7S9</accession>